<accession>A0A1C7LRD6</accession>
<keyword evidence="2" id="KW-1185">Reference proteome</keyword>
<dbReference type="AlphaFoldDB" id="A0A1C7LRD6"/>
<proteinExistence type="predicted"/>
<evidence type="ECO:0000313" key="1">
    <source>
        <dbReference type="EMBL" id="OBZ67230.1"/>
    </source>
</evidence>
<protein>
    <submittedName>
        <fullName evidence="1">Uncharacterized protein</fullName>
    </submittedName>
</protein>
<reference evidence="1 2" key="1">
    <citation type="submission" date="2016-03" db="EMBL/GenBank/DDBJ databases">
        <title>Whole genome sequencing of Grifola frondosa 9006-11.</title>
        <authorList>
            <person name="Min B."/>
            <person name="Park H."/>
            <person name="Kim J.-G."/>
            <person name="Cho H."/>
            <person name="Oh Y.-L."/>
            <person name="Kong W.-S."/>
            <person name="Choi I.-G."/>
        </authorList>
    </citation>
    <scope>NUCLEOTIDE SEQUENCE [LARGE SCALE GENOMIC DNA]</scope>
    <source>
        <strain evidence="1 2">9006-11</strain>
    </source>
</reference>
<gene>
    <name evidence="1" type="ORF">A0H81_12952</name>
</gene>
<sequence>MVRTYRSLIRYKVHNCFATNIYQNINVQPPNCTSPTFRITEPFDLWQETFALFLPKAPHSCHSSEHRFA</sequence>
<evidence type="ECO:0000313" key="2">
    <source>
        <dbReference type="Proteomes" id="UP000092993"/>
    </source>
</evidence>
<dbReference type="EMBL" id="LUGG01000025">
    <property type="protein sequence ID" value="OBZ67230.1"/>
    <property type="molecule type" value="Genomic_DNA"/>
</dbReference>
<name>A0A1C7LRD6_GRIFR</name>
<dbReference type="Proteomes" id="UP000092993">
    <property type="component" value="Unassembled WGS sequence"/>
</dbReference>
<organism evidence="1 2">
    <name type="scientific">Grifola frondosa</name>
    <name type="common">Maitake</name>
    <name type="synonym">Polyporus frondosus</name>
    <dbReference type="NCBI Taxonomy" id="5627"/>
    <lineage>
        <taxon>Eukaryota</taxon>
        <taxon>Fungi</taxon>
        <taxon>Dikarya</taxon>
        <taxon>Basidiomycota</taxon>
        <taxon>Agaricomycotina</taxon>
        <taxon>Agaricomycetes</taxon>
        <taxon>Polyporales</taxon>
        <taxon>Grifolaceae</taxon>
        <taxon>Grifola</taxon>
    </lineage>
</organism>
<comment type="caution">
    <text evidence="1">The sequence shown here is derived from an EMBL/GenBank/DDBJ whole genome shotgun (WGS) entry which is preliminary data.</text>
</comment>